<organism evidence="4 5">
    <name type="scientific">Acinetobacter venetianus</name>
    <dbReference type="NCBI Taxonomy" id="52133"/>
    <lineage>
        <taxon>Bacteria</taxon>
        <taxon>Pseudomonadati</taxon>
        <taxon>Pseudomonadota</taxon>
        <taxon>Gammaproteobacteria</taxon>
        <taxon>Moraxellales</taxon>
        <taxon>Moraxellaceae</taxon>
        <taxon>Acinetobacter</taxon>
    </lineage>
</organism>
<dbReference type="PROSITE" id="PS50937">
    <property type="entry name" value="HTH_MERR_2"/>
    <property type="match status" value="1"/>
</dbReference>
<reference evidence="4 5" key="1">
    <citation type="journal article" date="2016" name="Sci. Rep.">
        <title>Genomic and phenotypic characterization of the species Acinetobacter venetianus.</title>
        <authorList>
            <person name="Fondi M."/>
            <person name="Maida I."/>
            <person name="Perrin E."/>
            <person name="Orlandini V."/>
            <person name="La Torre L."/>
            <person name="Bosi E."/>
            <person name="Negroni A."/>
            <person name="Zanaroli G."/>
            <person name="Fava F."/>
            <person name="Decorosi F."/>
            <person name="Giovannetti L."/>
            <person name="Viti C."/>
            <person name="Vaneechoutte M."/>
            <person name="Dijkshoorn L."/>
            <person name="Fani R."/>
        </authorList>
    </citation>
    <scope>NUCLEOTIDE SEQUENCE [LARGE SCALE GENOMIC DNA]</scope>
    <source>
        <strain evidence="4 5">LUH5627</strain>
    </source>
</reference>
<dbReference type="Proteomes" id="UP000075680">
    <property type="component" value="Unassembled WGS sequence"/>
</dbReference>
<dbReference type="InterPro" id="IPR009061">
    <property type="entry name" value="DNA-bd_dom_put_sf"/>
</dbReference>
<dbReference type="SUPFAM" id="SSF46955">
    <property type="entry name" value="Putative DNA-binding domain"/>
    <property type="match status" value="1"/>
</dbReference>
<feature type="domain" description="HTH merR-type" evidence="3">
    <location>
        <begin position="3"/>
        <end position="72"/>
    </location>
</feature>
<evidence type="ECO:0000256" key="1">
    <source>
        <dbReference type="ARBA" id="ARBA00023125"/>
    </source>
</evidence>
<dbReference type="InterPro" id="IPR047057">
    <property type="entry name" value="MerR_fam"/>
</dbReference>
<evidence type="ECO:0000259" key="3">
    <source>
        <dbReference type="PROSITE" id="PS50937"/>
    </source>
</evidence>
<dbReference type="SMART" id="SM00422">
    <property type="entry name" value="HTH_MERR"/>
    <property type="match status" value="1"/>
</dbReference>
<proteinExistence type="predicted"/>
<gene>
    <name evidence="4" type="primary">merR1</name>
    <name evidence="4" type="ORF">AVENLUH5627_01871</name>
</gene>
<keyword evidence="1" id="KW-0238">DNA-binding</keyword>
<dbReference type="GO" id="GO:0003700">
    <property type="term" value="F:DNA-binding transcription factor activity"/>
    <property type="evidence" value="ECO:0007669"/>
    <property type="project" value="InterPro"/>
</dbReference>
<dbReference type="RefSeq" id="WP_061518863.1">
    <property type="nucleotide sequence ID" value="NZ_JANLGO010000004.1"/>
</dbReference>
<dbReference type="Pfam" id="PF13411">
    <property type="entry name" value="MerR_1"/>
    <property type="match status" value="1"/>
</dbReference>
<dbReference type="PATRIC" id="fig|52133.18.peg.1950"/>
<comment type="caution">
    <text evidence="4">The sequence shown here is derived from an EMBL/GenBank/DDBJ whole genome shotgun (WGS) entry which is preliminary data.</text>
</comment>
<dbReference type="PANTHER" id="PTHR30204">
    <property type="entry name" value="REDOX-CYCLING DRUG-SENSING TRANSCRIPTIONAL ACTIVATOR SOXR"/>
    <property type="match status" value="1"/>
</dbReference>
<evidence type="ECO:0000256" key="2">
    <source>
        <dbReference type="SAM" id="Coils"/>
    </source>
</evidence>
<dbReference type="Gene3D" id="1.10.1660.10">
    <property type="match status" value="1"/>
</dbReference>
<dbReference type="AlphaFoldDB" id="A0A150HP14"/>
<accession>A0A150HP14</accession>
<dbReference type="EMBL" id="JRUE01000170">
    <property type="protein sequence ID" value="KXZ68111.1"/>
    <property type="molecule type" value="Genomic_DNA"/>
</dbReference>
<evidence type="ECO:0000313" key="5">
    <source>
        <dbReference type="Proteomes" id="UP000075680"/>
    </source>
</evidence>
<dbReference type="PRINTS" id="PR00040">
    <property type="entry name" value="HTHMERR"/>
</dbReference>
<dbReference type="GO" id="GO:0003677">
    <property type="term" value="F:DNA binding"/>
    <property type="evidence" value="ECO:0007669"/>
    <property type="project" value="UniProtKB-KW"/>
</dbReference>
<protein>
    <submittedName>
        <fullName evidence="4">Mercuric resistance operon regulatory protein</fullName>
    </submittedName>
</protein>
<sequence>MINFTIGQLAKKSGVSVDTIRYYEKIGLLEKAKRTEGNYRYYSEQMLSELLFLKHCRELGITLQDIQKLKDLAKNPSQTCIEVDHLIDQYLKDVAQKIKNLQHLQQDLTHLKQQCSQHRTIEQCGILKELHQPHECEHESHQQKKAPQS</sequence>
<keyword evidence="2" id="KW-0175">Coiled coil</keyword>
<dbReference type="PROSITE" id="PS00552">
    <property type="entry name" value="HTH_MERR_1"/>
    <property type="match status" value="1"/>
</dbReference>
<feature type="coiled-coil region" evidence="2">
    <location>
        <begin position="87"/>
        <end position="114"/>
    </location>
</feature>
<dbReference type="InterPro" id="IPR000551">
    <property type="entry name" value="MerR-type_HTH_dom"/>
</dbReference>
<name>A0A150HP14_9GAMM</name>
<evidence type="ECO:0000313" key="4">
    <source>
        <dbReference type="EMBL" id="KXZ68111.1"/>
    </source>
</evidence>
<dbReference type="PANTHER" id="PTHR30204:SF92">
    <property type="entry name" value="HTH-TYPE TRANSCRIPTIONAL REGULATOR ZNTR"/>
    <property type="match status" value="1"/>
</dbReference>